<accession>A0A1A8PPE1</accession>
<organism evidence="1">
    <name type="scientific">Nothobranchius rachovii</name>
    <name type="common">bluefin notho</name>
    <dbReference type="NCBI Taxonomy" id="451742"/>
    <lineage>
        <taxon>Eukaryota</taxon>
        <taxon>Metazoa</taxon>
        <taxon>Chordata</taxon>
        <taxon>Craniata</taxon>
        <taxon>Vertebrata</taxon>
        <taxon>Euteleostomi</taxon>
        <taxon>Actinopterygii</taxon>
        <taxon>Neopterygii</taxon>
        <taxon>Teleostei</taxon>
        <taxon>Neoteleostei</taxon>
        <taxon>Acanthomorphata</taxon>
        <taxon>Ovalentaria</taxon>
        <taxon>Atherinomorphae</taxon>
        <taxon>Cyprinodontiformes</taxon>
        <taxon>Nothobranchiidae</taxon>
        <taxon>Nothobranchius</taxon>
    </lineage>
</organism>
<reference evidence="1" key="1">
    <citation type="submission" date="2016-05" db="EMBL/GenBank/DDBJ databases">
        <authorList>
            <person name="Lavstsen T."/>
            <person name="Jespersen J.S."/>
        </authorList>
    </citation>
    <scope>NUCLEOTIDE SEQUENCE</scope>
    <source>
        <tissue evidence="1">Brain</tissue>
    </source>
</reference>
<reference evidence="1" key="2">
    <citation type="submission" date="2016-06" db="EMBL/GenBank/DDBJ databases">
        <title>The genome of a short-lived fish provides insights into sex chromosome evolution and the genetic control of aging.</title>
        <authorList>
            <person name="Reichwald K."/>
            <person name="Felder M."/>
            <person name="Petzold A."/>
            <person name="Koch P."/>
            <person name="Groth M."/>
            <person name="Platzer M."/>
        </authorList>
    </citation>
    <scope>NUCLEOTIDE SEQUENCE</scope>
    <source>
        <tissue evidence="1">Brain</tissue>
    </source>
</reference>
<sequence>MKPHLRGRSPRLLTSSFRINSLSARNHLISRVSSHCAVGWRKDIRHAQKVTTSLYLLVLTTRLMCIQQLQLRPPVSPCRLVELLCGRARI</sequence>
<dbReference type="AlphaFoldDB" id="A0A1A8PPE1"/>
<dbReference type="EMBL" id="HAEH01007984">
    <property type="protein sequence ID" value="SBR83290.1"/>
    <property type="molecule type" value="Transcribed_RNA"/>
</dbReference>
<evidence type="ECO:0000313" key="1">
    <source>
        <dbReference type="EMBL" id="SBR83290.1"/>
    </source>
</evidence>
<protein>
    <submittedName>
        <fullName evidence="1">Uncharacterized protein</fullName>
    </submittedName>
</protein>
<feature type="non-terminal residue" evidence="1">
    <location>
        <position position="90"/>
    </location>
</feature>
<gene>
    <name evidence="1" type="primary">Nfu_g_1_011688</name>
</gene>
<name>A0A1A8PPE1_9TELE</name>
<proteinExistence type="predicted"/>